<dbReference type="GO" id="GO:0016740">
    <property type="term" value="F:transferase activity"/>
    <property type="evidence" value="ECO:0007669"/>
    <property type="project" value="UniProtKB-KW"/>
</dbReference>
<dbReference type="OrthoDB" id="513929at2759"/>
<feature type="transmembrane region" description="Helical" evidence="1">
    <location>
        <begin position="114"/>
        <end position="133"/>
    </location>
</feature>
<keyword evidence="2" id="KW-0808">Transferase</keyword>
<evidence type="ECO:0000256" key="1">
    <source>
        <dbReference type="SAM" id="Phobius"/>
    </source>
</evidence>
<evidence type="ECO:0000313" key="2">
    <source>
        <dbReference type="EMBL" id="KAF5200419.1"/>
    </source>
</evidence>
<proteinExistence type="predicted"/>
<comment type="caution">
    <text evidence="2">The sequence shown here is derived from an EMBL/GenBank/DDBJ whole genome shotgun (WGS) entry which is preliminary data.</text>
</comment>
<keyword evidence="1" id="KW-1133">Transmembrane helix</keyword>
<dbReference type="Proteomes" id="UP000554482">
    <property type="component" value="Unassembled WGS sequence"/>
</dbReference>
<accession>A0A7J6WSQ9</accession>
<dbReference type="AlphaFoldDB" id="A0A7J6WSQ9"/>
<keyword evidence="1" id="KW-0812">Transmembrane</keyword>
<keyword evidence="1" id="KW-0472">Membrane</keyword>
<organism evidence="2 3">
    <name type="scientific">Thalictrum thalictroides</name>
    <name type="common">Rue-anemone</name>
    <name type="synonym">Anemone thalictroides</name>
    <dbReference type="NCBI Taxonomy" id="46969"/>
    <lineage>
        <taxon>Eukaryota</taxon>
        <taxon>Viridiplantae</taxon>
        <taxon>Streptophyta</taxon>
        <taxon>Embryophyta</taxon>
        <taxon>Tracheophyta</taxon>
        <taxon>Spermatophyta</taxon>
        <taxon>Magnoliopsida</taxon>
        <taxon>Ranunculales</taxon>
        <taxon>Ranunculaceae</taxon>
        <taxon>Thalictroideae</taxon>
        <taxon>Thalictrum</taxon>
    </lineage>
</organism>
<gene>
    <name evidence="2" type="ORF">FRX31_009991</name>
</gene>
<feature type="transmembrane region" description="Helical" evidence="1">
    <location>
        <begin position="84"/>
        <end position="102"/>
    </location>
</feature>
<reference evidence="2 3" key="1">
    <citation type="submission" date="2020-06" db="EMBL/GenBank/DDBJ databases">
        <title>Transcriptomic and genomic resources for Thalictrum thalictroides and T. hernandezii: Facilitating candidate gene discovery in an emerging model plant lineage.</title>
        <authorList>
            <person name="Arias T."/>
            <person name="Riano-Pachon D.M."/>
            <person name="Di Stilio V.S."/>
        </authorList>
    </citation>
    <scope>NUCLEOTIDE SEQUENCE [LARGE SCALE GENOMIC DNA]</scope>
    <source>
        <strain evidence="3">cv. WT478/WT964</strain>
        <tissue evidence="2">Leaves</tissue>
    </source>
</reference>
<dbReference type="EMBL" id="JABWDY010010761">
    <property type="protein sequence ID" value="KAF5200419.1"/>
    <property type="molecule type" value="Genomic_DNA"/>
</dbReference>
<evidence type="ECO:0000313" key="3">
    <source>
        <dbReference type="Proteomes" id="UP000554482"/>
    </source>
</evidence>
<keyword evidence="3" id="KW-1185">Reference proteome</keyword>
<dbReference type="PANTHER" id="PTHR37224">
    <property type="entry name" value="OS02G0804400 PROTEIN"/>
    <property type="match status" value="1"/>
</dbReference>
<sequence>MEAAAAASSIAGATTICTEKKKKTTLLSQKLHFSFSFPTNSSQTKMKKITKLLFSKSSNLPNEPKDDENNNFISVFSSPDDLSYLWKLGAGSVVGAVVIKYGSLLFPAITTPNLTQALLMISTPMLLSVLLLIRQSSMSVEEK</sequence>
<name>A0A7J6WSQ9_THATH</name>
<protein>
    <submittedName>
        <fullName evidence="2">Homoserine O-acetyltransferase</fullName>
    </submittedName>
</protein>